<evidence type="ECO:0000256" key="5">
    <source>
        <dbReference type="SAM" id="MobiDB-lite"/>
    </source>
</evidence>
<dbReference type="EMBL" id="JADGKB010000097">
    <property type="protein sequence ID" value="KAJ3253911.1"/>
    <property type="molecule type" value="Genomic_DNA"/>
</dbReference>
<dbReference type="Pfam" id="PF10294">
    <property type="entry name" value="Methyltransf_16"/>
    <property type="match status" value="1"/>
</dbReference>
<evidence type="ECO:0000313" key="7">
    <source>
        <dbReference type="Proteomes" id="UP001210925"/>
    </source>
</evidence>
<dbReference type="Gene3D" id="3.40.50.150">
    <property type="entry name" value="Vaccinia Virus protein VP39"/>
    <property type="match status" value="1"/>
</dbReference>
<dbReference type="GO" id="GO:0008168">
    <property type="term" value="F:methyltransferase activity"/>
    <property type="evidence" value="ECO:0007669"/>
    <property type="project" value="UniProtKB-KW"/>
</dbReference>
<evidence type="ECO:0000313" key="6">
    <source>
        <dbReference type="EMBL" id="KAJ3253911.1"/>
    </source>
</evidence>
<dbReference type="GO" id="GO:0005737">
    <property type="term" value="C:cytoplasm"/>
    <property type="evidence" value="ECO:0007669"/>
    <property type="project" value="TreeGrafter"/>
</dbReference>
<dbReference type="InterPro" id="IPR019410">
    <property type="entry name" value="Methyltransf_16"/>
</dbReference>
<reference evidence="6" key="1">
    <citation type="submission" date="2020-05" db="EMBL/GenBank/DDBJ databases">
        <title>Phylogenomic resolution of chytrid fungi.</title>
        <authorList>
            <person name="Stajich J.E."/>
            <person name="Amses K."/>
            <person name="Simmons R."/>
            <person name="Seto K."/>
            <person name="Myers J."/>
            <person name="Bonds A."/>
            <person name="Quandt C.A."/>
            <person name="Barry K."/>
            <person name="Liu P."/>
            <person name="Grigoriev I."/>
            <person name="Longcore J.E."/>
            <person name="James T.Y."/>
        </authorList>
    </citation>
    <scope>NUCLEOTIDE SEQUENCE</scope>
    <source>
        <strain evidence="6">PLAUS21</strain>
    </source>
</reference>
<feature type="region of interest" description="Disordered" evidence="5">
    <location>
        <begin position="1"/>
        <end position="26"/>
    </location>
</feature>
<keyword evidence="3" id="KW-0808">Transferase</keyword>
<proteinExistence type="predicted"/>
<dbReference type="InterPro" id="IPR029063">
    <property type="entry name" value="SAM-dependent_MTases_sf"/>
</dbReference>
<dbReference type="PANTHER" id="PTHR14614">
    <property type="entry name" value="HEPATOCELLULAR CARCINOMA-ASSOCIATED ANTIGEN"/>
    <property type="match status" value="1"/>
</dbReference>
<dbReference type="PANTHER" id="PTHR14614:SF10">
    <property type="entry name" value="PROTEIN N-TERMINAL AND LYSINE N-METHYLTRANSFERASE EFM7"/>
    <property type="match status" value="1"/>
</dbReference>
<dbReference type="Proteomes" id="UP001210925">
    <property type="component" value="Unassembled WGS sequence"/>
</dbReference>
<gene>
    <name evidence="6" type="primary">NNT1_2</name>
    <name evidence="6" type="ORF">HK103_007645</name>
</gene>
<dbReference type="GO" id="GO:0032259">
    <property type="term" value="P:methylation"/>
    <property type="evidence" value="ECO:0007669"/>
    <property type="project" value="UniProtKB-KW"/>
</dbReference>
<evidence type="ECO:0000256" key="3">
    <source>
        <dbReference type="ARBA" id="ARBA00022679"/>
    </source>
</evidence>
<evidence type="ECO:0000256" key="4">
    <source>
        <dbReference type="ARBA" id="ARBA00022691"/>
    </source>
</evidence>
<dbReference type="PROSITE" id="PS51560">
    <property type="entry name" value="SAM_MT_NNT1"/>
    <property type="match status" value="1"/>
</dbReference>
<keyword evidence="2" id="KW-0489">Methyltransferase</keyword>
<accession>A0AAD5Y3U3</accession>
<name>A0AAD5Y3U3_9FUNG</name>
<dbReference type="SUPFAM" id="SSF53335">
    <property type="entry name" value="S-adenosyl-L-methionine-dependent methyltransferases"/>
    <property type="match status" value="1"/>
</dbReference>
<evidence type="ECO:0000256" key="2">
    <source>
        <dbReference type="ARBA" id="ARBA00022603"/>
    </source>
</evidence>
<evidence type="ECO:0000256" key="1">
    <source>
        <dbReference type="ARBA" id="ARBA00022490"/>
    </source>
</evidence>
<dbReference type="InterPro" id="IPR025784">
    <property type="entry name" value="EFM7"/>
</dbReference>
<dbReference type="AlphaFoldDB" id="A0AAD5Y3U3"/>
<keyword evidence="7" id="KW-1185">Reference proteome</keyword>
<organism evidence="6 7">
    <name type="scientific">Boothiomyces macroporosus</name>
    <dbReference type="NCBI Taxonomy" id="261099"/>
    <lineage>
        <taxon>Eukaryota</taxon>
        <taxon>Fungi</taxon>
        <taxon>Fungi incertae sedis</taxon>
        <taxon>Chytridiomycota</taxon>
        <taxon>Chytridiomycota incertae sedis</taxon>
        <taxon>Chytridiomycetes</taxon>
        <taxon>Rhizophydiales</taxon>
        <taxon>Terramycetaceae</taxon>
        <taxon>Boothiomyces</taxon>
    </lineage>
</organism>
<protein>
    <submittedName>
        <fullName evidence="6">Nicotinamide n-methyltransferase</fullName>
    </submittedName>
</protein>
<keyword evidence="1" id="KW-0963">Cytoplasm</keyword>
<comment type="caution">
    <text evidence="6">The sequence shown here is derived from an EMBL/GenBank/DDBJ whole genome shotgun (WGS) entry which is preliminary data.</text>
</comment>
<sequence>MDDIEFSGFEEPKDFRPPSPEPTTTEFTRINGQKLTVHLPPKHSLWAHWLWNAGQSMTNYLDKHTGLYKDKTVLELGAAASLPSIICAINGGKTVISTDYPDIPLLKNILLNAKENIPELLDKSFFVKGYIWGRKNEHSLIQENQIVLVDESIGQFDLILLADLIFNHHQHENLLQSCSDLLSKDGICLVTFSHHNPQWVDRDMAFFENAGKYGLGYEKLYEERWSPMFKDDVGNEQVRSTVYGYKLFRI</sequence>
<keyword evidence="4" id="KW-0949">S-adenosyl-L-methionine</keyword>